<organism evidence="1 2">
    <name type="scientific">Puccinia coronata f. sp. avenae</name>
    <dbReference type="NCBI Taxonomy" id="200324"/>
    <lineage>
        <taxon>Eukaryota</taxon>
        <taxon>Fungi</taxon>
        <taxon>Dikarya</taxon>
        <taxon>Basidiomycota</taxon>
        <taxon>Pucciniomycotina</taxon>
        <taxon>Pucciniomycetes</taxon>
        <taxon>Pucciniales</taxon>
        <taxon>Pucciniaceae</taxon>
        <taxon>Puccinia</taxon>
    </lineage>
</organism>
<proteinExistence type="predicted"/>
<dbReference type="Proteomes" id="UP000235388">
    <property type="component" value="Unassembled WGS sequence"/>
</dbReference>
<evidence type="ECO:0000313" key="2">
    <source>
        <dbReference type="Proteomes" id="UP000235388"/>
    </source>
</evidence>
<keyword evidence="2" id="KW-1185">Reference proteome</keyword>
<reference evidence="1 2" key="1">
    <citation type="submission" date="2017-11" db="EMBL/GenBank/DDBJ databases">
        <title>De novo assembly and phasing of dikaryotic genomes from two isolates of Puccinia coronata f. sp. avenae, the causal agent of oat crown rust.</title>
        <authorList>
            <person name="Miller M.E."/>
            <person name="Zhang Y."/>
            <person name="Omidvar V."/>
            <person name="Sperschneider J."/>
            <person name="Schwessinger B."/>
            <person name="Raley C."/>
            <person name="Palmer J.M."/>
            <person name="Garnica D."/>
            <person name="Upadhyaya N."/>
            <person name="Rathjen J."/>
            <person name="Taylor J.M."/>
            <person name="Park R.F."/>
            <person name="Dodds P.N."/>
            <person name="Hirsch C.D."/>
            <person name="Kianian S.F."/>
            <person name="Figueroa M."/>
        </authorList>
    </citation>
    <scope>NUCLEOTIDE SEQUENCE [LARGE SCALE GENOMIC DNA]</scope>
    <source>
        <strain evidence="1">12NC29</strain>
    </source>
</reference>
<dbReference type="OrthoDB" id="2506773at2759"/>
<dbReference type="AlphaFoldDB" id="A0A2N5VXM9"/>
<evidence type="ECO:0000313" key="1">
    <source>
        <dbReference type="EMBL" id="PLW54747.1"/>
    </source>
</evidence>
<protein>
    <submittedName>
        <fullName evidence="1">Uncharacterized protein</fullName>
    </submittedName>
</protein>
<name>A0A2N5VXM9_9BASI</name>
<dbReference type="EMBL" id="PGCJ01000041">
    <property type="protein sequence ID" value="PLW54747.1"/>
    <property type="molecule type" value="Genomic_DNA"/>
</dbReference>
<gene>
    <name evidence="1" type="ORF">PCANC_03689</name>
</gene>
<accession>A0A2N5VXM9</accession>
<sequence>MLLQLGASPGKKFIVQTDNTTTTFSTILQKKSKDAGVNAEWKIIQQLLLDAEIDLHAQRVTKGQLSKDRFVIEIPEDLADFIAQT</sequence>
<comment type="caution">
    <text evidence="1">The sequence shown here is derived from an EMBL/GenBank/DDBJ whole genome shotgun (WGS) entry which is preliminary data.</text>
</comment>